<reference evidence="1 2" key="1">
    <citation type="journal article" date="2012" name="Genome Biol.">
        <title>Sequencing three crocodilian genomes to illuminate the evolution of archosaurs and amniotes.</title>
        <authorList>
            <person name="St John J.A."/>
            <person name="Braun E.L."/>
            <person name="Isberg S.R."/>
            <person name="Miles L.G."/>
            <person name="Chong A.Y."/>
            <person name="Gongora J."/>
            <person name="Dalzell P."/>
            <person name="Moran C."/>
            <person name="Bed'hom B."/>
            <person name="Abzhanov A."/>
            <person name="Burgess S.C."/>
            <person name="Cooksey A.M."/>
            <person name="Castoe T.A."/>
            <person name="Crawford N.G."/>
            <person name="Densmore L.D."/>
            <person name="Drew J.C."/>
            <person name="Edwards S.V."/>
            <person name="Faircloth B.C."/>
            <person name="Fujita M.K."/>
            <person name="Greenwold M.J."/>
            <person name="Hoffmann F.G."/>
            <person name="Howard J.M."/>
            <person name="Iguchi T."/>
            <person name="Janes D.E."/>
            <person name="Khan S.Y."/>
            <person name="Kohno S."/>
            <person name="de Koning A.J."/>
            <person name="Lance S.L."/>
            <person name="McCarthy F.M."/>
            <person name="McCormack J.E."/>
            <person name="Merchant M.E."/>
            <person name="Peterson D.G."/>
            <person name="Pollock D.D."/>
            <person name="Pourmand N."/>
            <person name="Raney B.J."/>
            <person name="Roessler K.A."/>
            <person name="Sanford J.R."/>
            <person name="Sawyer R.H."/>
            <person name="Schmidt C.J."/>
            <person name="Triplett E.W."/>
            <person name="Tuberville T.D."/>
            <person name="Venegas-Anaya M."/>
            <person name="Howard J.T."/>
            <person name="Jarvis E.D."/>
            <person name="Guillette L.J.Jr."/>
            <person name="Glenn T.C."/>
            <person name="Green R.E."/>
            <person name="Ray D.A."/>
        </authorList>
    </citation>
    <scope>NUCLEOTIDE SEQUENCE [LARGE SCALE GENOMIC DNA]</scope>
    <source>
        <strain evidence="1">KSC_2009_1</strain>
    </source>
</reference>
<comment type="caution">
    <text evidence="1">The sequence shown here is derived from an EMBL/GenBank/DDBJ whole genome shotgun (WGS) entry which is preliminary data.</text>
</comment>
<keyword evidence="2" id="KW-1185">Reference proteome</keyword>
<accession>A0A151N2I6</accession>
<evidence type="ECO:0000313" key="2">
    <source>
        <dbReference type="Proteomes" id="UP000050525"/>
    </source>
</evidence>
<dbReference type="EMBL" id="AKHW03004113">
    <property type="protein sequence ID" value="KYO31046.1"/>
    <property type="molecule type" value="Genomic_DNA"/>
</dbReference>
<name>A0A151N2I6_ALLMI</name>
<gene>
    <name evidence="1" type="ORF">Y1Q_0016419</name>
</gene>
<dbReference type="Proteomes" id="UP000050525">
    <property type="component" value="Unassembled WGS sequence"/>
</dbReference>
<protein>
    <submittedName>
        <fullName evidence="1">Uncharacterized protein</fullName>
    </submittedName>
</protein>
<evidence type="ECO:0000313" key="1">
    <source>
        <dbReference type="EMBL" id="KYO31046.1"/>
    </source>
</evidence>
<dbReference type="AlphaFoldDB" id="A0A151N2I6"/>
<proteinExistence type="predicted"/>
<sequence length="71" mass="8269">MIDRDQGSKVQSDIRACQNCFQNRPRTAAEQHLKIKRSGKAQSCLVLEFWNWDRGHQQLTGLKHKSHNPKI</sequence>
<organism evidence="1 2">
    <name type="scientific">Alligator mississippiensis</name>
    <name type="common">American alligator</name>
    <dbReference type="NCBI Taxonomy" id="8496"/>
    <lineage>
        <taxon>Eukaryota</taxon>
        <taxon>Metazoa</taxon>
        <taxon>Chordata</taxon>
        <taxon>Craniata</taxon>
        <taxon>Vertebrata</taxon>
        <taxon>Euteleostomi</taxon>
        <taxon>Archelosauria</taxon>
        <taxon>Archosauria</taxon>
        <taxon>Crocodylia</taxon>
        <taxon>Alligatoridae</taxon>
        <taxon>Alligatorinae</taxon>
        <taxon>Alligator</taxon>
    </lineage>
</organism>